<comment type="caution">
    <text evidence="16">The sequence shown here is derived from an EMBL/GenBank/DDBJ whole genome shotgun (WGS) entry which is preliminary data.</text>
</comment>
<evidence type="ECO:0000256" key="10">
    <source>
        <dbReference type="ARBA" id="ARBA00054940"/>
    </source>
</evidence>
<keyword evidence="9" id="KW-0464">Manganese</keyword>
<evidence type="ECO:0000256" key="5">
    <source>
        <dbReference type="ARBA" id="ARBA00022741"/>
    </source>
</evidence>
<keyword evidence="3" id="KW-0963">Cytoplasm</keyword>
<dbReference type="GO" id="GO:0005737">
    <property type="term" value="C:cytoplasm"/>
    <property type="evidence" value="ECO:0007669"/>
    <property type="project" value="UniProtKB-SubCell"/>
</dbReference>
<dbReference type="STRING" id="5539.A0A3E2HR94"/>
<dbReference type="GO" id="GO:0036220">
    <property type="term" value="F:ITP diphosphatase activity"/>
    <property type="evidence" value="ECO:0007669"/>
    <property type="project" value="UniProtKB-EC"/>
</dbReference>
<accession>A0A3E2HR94</accession>
<comment type="catalytic activity">
    <reaction evidence="12">
        <text>ITP + H2O = IMP + diphosphate + H(+)</text>
        <dbReference type="Rhea" id="RHEA:29399"/>
        <dbReference type="ChEBI" id="CHEBI:15377"/>
        <dbReference type="ChEBI" id="CHEBI:15378"/>
        <dbReference type="ChEBI" id="CHEBI:33019"/>
        <dbReference type="ChEBI" id="CHEBI:58053"/>
        <dbReference type="ChEBI" id="CHEBI:61402"/>
        <dbReference type="EC" id="3.6.1.66"/>
    </reaction>
    <physiologicalReaction direction="left-to-right" evidence="12">
        <dbReference type="Rhea" id="RHEA:29400"/>
    </physiologicalReaction>
</comment>
<evidence type="ECO:0000256" key="11">
    <source>
        <dbReference type="ARBA" id="ARBA00066468"/>
    </source>
</evidence>
<keyword evidence="6 15" id="KW-0378">Hydrolase</keyword>
<evidence type="ECO:0000313" key="17">
    <source>
        <dbReference type="Proteomes" id="UP000258309"/>
    </source>
</evidence>
<dbReference type="InterPro" id="IPR027502">
    <property type="entry name" value="ITPase"/>
</dbReference>
<evidence type="ECO:0000256" key="2">
    <source>
        <dbReference type="ARBA" id="ARBA00008023"/>
    </source>
</evidence>
<feature type="non-terminal residue" evidence="16">
    <location>
        <position position="185"/>
    </location>
</feature>
<dbReference type="NCBIfam" id="TIGR00042">
    <property type="entry name" value="RdgB/HAM1 family non-canonical purine NTP pyrophosphatase"/>
    <property type="match status" value="1"/>
</dbReference>
<comment type="catalytic activity">
    <reaction evidence="13">
        <text>dITP + H2O = dIMP + diphosphate + H(+)</text>
        <dbReference type="Rhea" id="RHEA:28342"/>
        <dbReference type="ChEBI" id="CHEBI:15377"/>
        <dbReference type="ChEBI" id="CHEBI:15378"/>
        <dbReference type="ChEBI" id="CHEBI:33019"/>
        <dbReference type="ChEBI" id="CHEBI:61194"/>
        <dbReference type="ChEBI" id="CHEBI:61382"/>
        <dbReference type="EC" id="3.6.1.66"/>
    </reaction>
    <physiologicalReaction direction="left-to-right" evidence="13">
        <dbReference type="Rhea" id="RHEA:28343"/>
    </physiologicalReaction>
</comment>
<proteinExistence type="inferred from homology"/>
<dbReference type="GO" id="GO:0046872">
    <property type="term" value="F:metal ion binding"/>
    <property type="evidence" value="ECO:0007669"/>
    <property type="project" value="UniProtKB-KW"/>
</dbReference>
<evidence type="ECO:0000256" key="1">
    <source>
        <dbReference type="ARBA" id="ARBA00004496"/>
    </source>
</evidence>
<evidence type="ECO:0000256" key="6">
    <source>
        <dbReference type="ARBA" id="ARBA00022801"/>
    </source>
</evidence>
<dbReference type="OMA" id="YDPIFQP"/>
<dbReference type="InterPro" id="IPR002637">
    <property type="entry name" value="RdgB/HAM1"/>
</dbReference>
<reference evidence="16 17" key="1">
    <citation type="submission" date="2018-05" db="EMBL/GenBank/DDBJ databases">
        <title>Draft genome sequence of Scytalidium lignicola DSM 105466, a ubiquitous saprotrophic fungus.</title>
        <authorList>
            <person name="Buettner E."/>
            <person name="Gebauer A.M."/>
            <person name="Hofrichter M."/>
            <person name="Liers C."/>
            <person name="Kellner H."/>
        </authorList>
    </citation>
    <scope>NUCLEOTIDE SEQUENCE [LARGE SCALE GENOMIC DNA]</scope>
    <source>
        <strain evidence="16 17">DSM 105466</strain>
    </source>
</reference>
<evidence type="ECO:0000256" key="12">
    <source>
        <dbReference type="ARBA" id="ARBA00093218"/>
    </source>
</evidence>
<dbReference type="EMBL" id="NCSJ02000004">
    <property type="protein sequence ID" value="RFU35884.1"/>
    <property type="molecule type" value="Genomic_DNA"/>
</dbReference>
<evidence type="ECO:0000256" key="3">
    <source>
        <dbReference type="ARBA" id="ARBA00022490"/>
    </source>
</evidence>
<gene>
    <name evidence="16" type="ORF">B7463_g422</name>
</gene>
<dbReference type="GO" id="GO:0035870">
    <property type="term" value="F:dITP diphosphatase activity"/>
    <property type="evidence" value="ECO:0007669"/>
    <property type="project" value="RHEA"/>
</dbReference>
<keyword evidence="8" id="KW-0546">Nucleotide metabolism</keyword>
<dbReference type="OrthoDB" id="6288734at2759"/>
<dbReference type="Proteomes" id="UP000258309">
    <property type="component" value="Unassembled WGS sequence"/>
</dbReference>
<evidence type="ECO:0000256" key="13">
    <source>
        <dbReference type="ARBA" id="ARBA00093255"/>
    </source>
</evidence>
<dbReference type="SUPFAM" id="SSF52972">
    <property type="entry name" value="ITPase-like"/>
    <property type="match status" value="1"/>
</dbReference>
<evidence type="ECO:0000256" key="7">
    <source>
        <dbReference type="ARBA" id="ARBA00022842"/>
    </source>
</evidence>
<dbReference type="PANTHER" id="PTHR11067:SF9">
    <property type="entry name" value="INOSINE TRIPHOSPHATE PYROPHOSPHATASE"/>
    <property type="match status" value="1"/>
</dbReference>
<dbReference type="PANTHER" id="PTHR11067">
    <property type="entry name" value="INOSINE TRIPHOSPHATE PYROPHOSPHATASE/HAM1 PROTEIN"/>
    <property type="match status" value="1"/>
</dbReference>
<comment type="function">
    <text evidence="10">Pyrophosphatase that hydrolyzes the non-canonical purine nucleotides inosine triphosphate (ITP), deoxyinosine triphosphate (dITP) as well as 2'-deoxy-N-6-hydroxylaminopurine triphosphate (dHAPTP) and xanthosine 5'-triphosphate (XTP) to their respective monophosphate derivatives. The enzyme does not distinguish between the deoxy- and ribose forms. Probably excludes non-canonical purines from RNA and DNA precursor pools, thus preventing their incorporation into RNA and DNA and avoiding chromosomal lesions.</text>
</comment>
<dbReference type="Pfam" id="PF01725">
    <property type="entry name" value="Ham1p_like"/>
    <property type="match status" value="1"/>
</dbReference>
<dbReference type="InterPro" id="IPR029001">
    <property type="entry name" value="ITPase-like_fam"/>
</dbReference>
<evidence type="ECO:0000256" key="4">
    <source>
        <dbReference type="ARBA" id="ARBA00022723"/>
    </source>
</evidence>
<dbReference type="AlphaFoldDB" id="A0A3E2HR94"/>
<dbReference type="Gene3D" id="3.90.950.10">
    <property type="match status" value="1"/>
</dbReference>
<comment type="similarity">
    <text evidence="2 15">Belongs to the HAM1 NTPase family.</text>
</comment>
<protein>
    <recommendedName>
        <fullName evidence="11">XTP/dITP diphosphatase</fullName>
        <ecNumber evidence="11">3.6.1.66</ecNumber>
    </recommendedName>
</protein>
<organism evidence="16 17">
    <name type="scientific">Scytalidium lignicola</name>
    <name type="common">Hyphomycete</name>
    <dbReference type="NCBI Taxonomy" id="5539"/>
    <lineage>
        <taxon>Eukaryota</taxon>
        <taxon>Fungi</taxon>
        <taxon>Dikarya</taxon>
        <taxon>Ascomycota</taxon>
        <taxon>Pezizomycotina</taxon>
        <taxon>Leotiomycetes</taxon>
        <taxon>Leotiomycetes incertae sedis</taxon>
        <taxon>Scytalidium</taxon>
    </lineage>
</organism>
<feature type="non-terminal residue" evidence="16">
    <location>
        <position position="1"/>
    </location>
</feature>
<evidence type="ECO:0000256" key="9">
    <source>
        <dbReference type="ARBA" id="ARBA00023211"/>
    </source>
</evidence>
<dbReference type="EC" id="3.6.1.66" evidence="11"/>
<sequence length="185" mass="20563">MAPKKLNFITGNKNKLAEVKAILGDIVDLQSQSIDLVEIQGTIEEVSLDKCRRAAETINGPALVEDTALCFNALKGLPGPYIKWFLEALGHEGLNNLLAGFPDKSAQAVCTFAYCEGPGHEPIIFQGRTDGKIVPARGPPRFGWDPIFEYEGQTYAEMDKTEKNEISHRYRALEKLKAWLQQDTQ</sequence>
<evidence type="ECO:0000256" key="15">
    <source>
        <dbReference type="RuleBase" id="RU003781"/>
    </source>
</evidence>
<keyword evidence="7" id="KW-0460">Magnesium</keyword>
<dbReference type="GO" id="GO:0000166">
    <property type="term" value="F:nucleotide binding"/>
    <property type="evidence" value="ECO:0007669"/>
    <property type="project" value="UniProtKB-KW"/>
</dbReference>
<evidence type="ECO:0000313" key="16">
    <source>
        <dbReference type="EMBL" id="RFU35884.1"/>
    </source>
</evidence>
<name>A0A3E2HR94_SCYLI</name>
<dbReference type="GO" id="GO:0009117">
    <property type="term" value="P:nucleotide metabolic process"/>
    <property type="evidence" value="ECO:0007669"/>
    <property type="project" value="UniProtKB-KW"/>
</dbReference>
<keyword evidence="4" id="KW-0479">Metal-binding</keyword>
<dbReference type="HAMAP" id="MF_03148">
    <property type="entry name" value="HAM1_NTPase"/>
    <property type="match status" value="1"/>
</dbReference>
<comment type="catalytic activity">
    <reaction evidence="14">
        <text>N(6)-hydroxy-dATP + H2O = N(6)-hydroxy-dAMP + diphosphate + H(+)</text>
        <dbReference type="Rhea" id="RHEA:83971"/>
        <dbReference type="ChEBI" id="CHEBI:15377"/>
        <dbReference type="ChEBI" id="CHEBI:15378"/>
        <dbReference type="ChEBI" id="CHEBI:33019"/>
        <dbReference type="ChEBI" id="CHEBI:233529"/>
        <dbReference type="ChEBI" id="CHEBI:233530"/>
    </reaction>
    <physiologicalReaction direction="left-to-right" evidence="14">
        <dbReference type="Rhea" id="RHEA:83972"/>
    </physiologicalReaction>
</comment>
<comment type="subcellular location">
    <subcellularLocation>
        <location evidence="1">Cytoplasm</location>
    </subcellularLocation>
</comment>
<dbReference type="GO" id="GO:0009143">
    <property type="term" value="P:nucleoside triphosphate catabolic process"/>
    <property type="evidence" value="ECO:0007669"/>
    <property type="project" value="InterPro"/>
</dbReference>
<evidence type="ECO:0000256" key="8">
    <source>
        <dbReference type="ARBA" id="ARBA00023080"/>
    </source>
</evidence>
<dbReference type="FunFam" id="3.90.950.10:FF:000003">
    <property type="entry name" value="Inosine triphosphate pyrophosphatase"/>
    <property type="match status" value="1"/>
</dbReference>
<evidence type="ECO:0000256" key="14">
    <source>
        <dbReference type="ARBA" id="ARBA00093271"/>
    </source>
</evidence>
<keyword evidence="5" id="KW-0547">Nucleotide-binding</keyword>
<dbReference type="CDD" id="cd00515">
    <property type="entry name" value="HAM1"/>
    <property type="match status" value="1"/>
</dbReference>
<keyword evidence="17" id="KW-1185">Reference proteome</keyword>